<dbReference type="InterPro" id="IPR036390">
    <property type="entry name" value="WH_DNA-bd_sf"/>
</dbReference>
<dbReference type="AlphaFoldDB" id="A0A0V8RR00"/>
<feature type="domain" description="HTH marR-type" evidence="1">
    <location>
        <begin position="51"/>
        <end position="187"/>
    </location>
</feature>
<dbReference type="InterPro" id="IPR039422">
    <property type="entry name" value="MarR/SlyA-like"/>
</dbReference>
<dbReference type="InterPro" id="IPR000835">
    <property type="entry name" value="HTH_MarR-typ"/>
</dbReference>
<dbReference type="SMART" id="SM00347">
    <property type="entry name" value="HTH_MARR"/>
    <property type="match status" value="1"/>
</dbReference>
<gene>
    <name evidence="2" type="ORF">APY09_07560</name>
</gene>
<dbReference type="Pfam" id="PF12802">
    <property type="entry name" value="MarR_2"/>
    <property type="match status" value="1"/>
</dbReference>
<proteinExistence type="predicted"/>
<dbReference type="SUPFAM" id="SSF46785">
    <property type="entry name" value="Winged helix' DNA-binding domain"/>
    <property type="match status" value="1"/>
</dbReference>
<sequence length="196" mass="22151">MDKDTWLPRVVGAFLVTMPYYPERSIRHDHEEGDMESRARLTPIVQANSARAAAWRVFFEASGRLQGILETRLKRTYGVSMPDYNILLALWEAPGHRLRMGELADRVVYSPSRVTYLVSNLSRDGWVERVPSAVDRRGYDACLTTQGIETVLAATELHQQTVSEYLLDGMTDADIDSIAKVFATLDSRLRDGEKDS</sequence>
<dbReference type="PANTHER" id="PTHR33164:SF99">
    <property type="entry name" value="MARR FAMILY REGULATORY PROTEIN"/>
    <property type="match status" value="1"/>
</dbReference>
<dbReference type="InterPro" id="IPR036388">
    <property type="entry name" value="WH-like_DNA-bd_sf"/>
</dbReference>
<evidence type="ECO:0000259" key="1">
    <source>
        <dbReference type="PROSITE" id="PS50995"/>
    </source>
</evidence>
<reference evidence="2 3" key="1">
    <citation type="submission" date="2015-10" db="EMBL/GenBank/DDBJ databases">
        <title>Draft Genome of Actinomyces odontolyticus subsp. actinosynbacter strain XH001.</title>
        <authorList>
            <person name="Mclean J.S."/>
            <person name="He X."/>
        </authorList>
    </citation>
    <scope>NUCLEOTIDE SEQUENCE [LARGE SCALE GENOMIC DNA]</scope>
    <source>
        <strain evidence="2 3">XH001</strain>
    </source>
</reference>
<dbReference type="Proteomes" id="UP000054686">
    <property type="component" value="Unassembled WGS sequence"/>
</dbReference>
<name>A0A0V8RR00_9ACTO</name>
<dbReference type="PROSITE" id="PS50995">
    <property type="entry name" value="HTH_MARR_2"/>
    <property type="match status" value="1"/>
</dbReference>
<organism evidence="2 3">
    <name type="scientific">Schaalia odontolytica</name>
    <dbReference type="NCBI Taxonomy" id="1660"/>
    <lineage>
        <taxon>Bacteria</taxon>
        <taxon>Bacillati</taxon>
        <taxon>Actinomycetota</taxon>
        <taxon>Actinomycetes</taxon>
        <taxon>Actinomycetales</taxon>
        <taxon>Actinomycetaceae</taxon>
        <taxon>Schaalia</taxon>
    </lineage>
</organism>
<dbReference type="GO" id="GO:0003700">
    <property type="term" value="F:DNA-binding transcription factor activity"/>
    <property type="evidence" value="ECO:0007669"/>
    <property type="project" value="InterPro"/>
</dbReference>
<comment type="caution">
    <text evidence="2">The sequence shown here is derived from an EMBL/GenBank/DDBJ whole genome shotgun (WGS) entry which is preliminary data.</text>
</comment>
<dbReference type="Gene3D" id="1.10.10.10">
    <property type="entry name" value="Winged helix-like DNA-binding domain superfamily/Winged helix DNA-binding domain"/>
    <property type="match status" value="1"/>
</dbReference>
<evidence type="ECO:0000313" key="3">
    <source>
        <dbReference type="Proteomes" id="UP000054686"/>
    </source>
</evidence>
<dbReference type="EMBL" id="LLVT01000003">
    <property type="protein sequence ID" value="KSW10360.1"/>
    <property type="molecule type" value="Genomic_DNA"/>
</dbReference>
<dbReference type="OrthoDB" id="8635520at2"/>
<dbReference type="PANTHER" id="PTHR33164">
    <property type="entry name" value="TRANSCRIPTIONAL REGULATOR, MARR FAMILY"/>
    <property type="match status" value="1"/>
</dbReference>
<accession>A0A0V8RR00</accession>
<protein>
    <submittedName>
        <fullName evidence="2">MarR family transcriptional regulator</fullName>
    </submittedName>
</protein>
<evidence type="ECO:0000313" key="2">
    <source>
        <dbReference type="EMBL" id="KSW10360.1"/>
    </source>
</evidence>
<dbReference type="GO" id="GO:0006950">
    <property type="term" value="P:response to stress"/>
    <property type="evidence" value="ECO:0007669"/>
    <property type="project" value="TreeGrafter"/>
</dbReference>